<feature type="region of interest" description="Disordered" evidence="1">
    <location>
        <begin position="1"/>
        <end position="69"/>
    </location>
</feature>
<comment type="caution">
    <text evidence="2">The sequence shown here is derived from an EMBL/GenBank/DDBJ whole genome shotgun (WGS) entry which is preliminary data.</text>
</comment>
<proteinExistence type="predicted"/>
<dbReference type="AlphaFoldDB" id="A0A8J8GMP2"/>
<feature type="compositionally biased region" description="Basic and acidic residues" evidence="1">
    <location>
        <begin position="52"/>
        <end position="63"/>
    </location>
</feature>
<dbReference type="RefSeq" id="WP_174701770.1">
    <property type="nucleotide sequence ID" value="NZ_JABURA010000001.1"/>
</dbReference>
<dbReference type="Proteomes" id="UP000728647">
    <property type="component" value="Unassembled WGS sequence"/>
</dbReference>
<evidence type="ECO:0000256" key="1">
    <source>
        <dbReference type="SAM" id="MobiDB-lite"/>
    </source>
</evidence>
<gene>
    <name evidence="2" type="ORF">HT576_08720</name>
</gene>
<organism evidence="2 3">
    <name type="scientific">Haloterrigena gelatinilytica</name>
    <dbReference type="NCBI Taxonomy" id="2741724"/>
    <lineage>
        <taxon>Archaea</taxon>
        <taxon>Methanobacteriati</taxon>
        <taxon>Methanobacteriota</taxon>
        <taxon>Stenosarchaea group</taxon>
        <taxon>Halobacteria</taxon>
        <taxon>Halobacteriales</taxon>
        <taxon>Natrialbaceae</taxon>
        <taxon>Haloterrigena</taxon>
    </lineage>
</organism>
<feature type="compositionally biased region" description="Polar residues" evidence="1">
    <location>
        <begin position="40"/>
        <end position="49"/>
    </location>
</feature>
<evidence type="ECO:0000313" key="2">
    <source>
        <dbReference type="EMBL" id="NUB91102.1"/>
    </source>
</evidence>
<evidence type="ECO:0000313" key="3">
    <source>
        <dbReference type="Proteomes" id="UP000728647"/>
    </source>
</evidence>
<sequence length="133" mass="14956">MGEDQSNEEGLPTPANEKESAENKPNPIESASKKLKELGKQQSESQTAKQPAVEETREVDPKRVQIQGRDIQLRQRRTVRQIKQQIGVSDDNLAYVRKGNNLQTVSDDEPLYDHVDEGDRVTFRAGAKKNPFG</sequence>
<name>A0A8J8GMP2_9EURY</name>
<dbReference type="OrthoDB" id="383455at2157"/>
<dbReference type="EMBL" id="JABURA010000001">
    <property type="protein sequence ID" value="NUB91102.1"/>
    <property type="molecule type" value="Genomic_DNA"/>
</dbReference>
<reference evidence="2" key="1">
    <citation type="submission" date="2020-06" db="EMBL/GenBank/DDBJ databases">
        <title>Haloterrigena sp. nov., an extremely halophilic archaeon isolated from a saline sediment.</title>
        <authorList>
            <person name="Liu B.-B."/>
        </authorList>
    </citation>
    <scope>NUCLEOTIDE SEQUENCE</scope>
    <source>
        <strain evidence="2">SYSU A121-1</strain>
    </source>
</reference>
<protein>
    <submittedName>
        <fullName evidence="2">Uncharacterized protein</fullName>
    </submittedName>
</protein>
<accession>A0A8J8GMP2</accession>